<feature type="transmembrane region" description="Helical" evidence="6">
    <location>
        <begin position="104"/>
        <end position="128"/>
    </location>
</feature>
<accession>A0A6A5YFQ1</accession>
<evidence type="ECO:0000256" key="6">
    <source>
        <dbReference type="SAM" id="Phobius"/>
    </source>
</evidence>
<evidence type="ECO:0000256" key="2">
    <source>
        <dbReference type="ARBA" id="ARBA00022448"/>
    </source>
</evidence>
<keyword evidence="5 6" id="KW-0472">Membrane</keyword>
<dbReference type="Proteomes" id="UP000799770">
    <property type="component" value="Unassembled WGS sequence"/>
</dbReference>
<keyword evidence="2" id="KW-0813">Transport</keyword>
<proteinExistence type="predicted"/>
<dbReference type="AlphaFoldDB" id="A0A6A5YFQ1"/>
<comment type="subcellular location">
    <subcellularLocation>
        <location evidence="1">Membrane</location>
        <topology evidence="1">Multi-pass membrane protein</topology>
    </subcellularLocation>
</comment>
<feature type="domain" description="Major facilitator superfamily (MFS) profile" evidence="7">
    <location>
        <begin position="1"/>
        <end position="174"/>
    </location>
</feature>
<feature type="transmembrane region" description="Helical" evidence="6">
    <location>
        <begin position="148"/>
        <end position="170"/>
    </location>
</feature>
<evidence type="ECO:0000256" key="4">
    <source>
        <dbReference type="ARBA" id="ARBA00022989"/>
    </source>
</evidence>
<dbReference type="OrthoDB" id="10262656at2759"/>
<feature type="transmembrane region" description="Helical" evidence="6">
    <location>
        <begin position="46"/>
        <end position="65"/>
    </location>
</feature>
<evidence type="ECO:0000256" key="5">
    <source>
        <dbReference type="ARBA" id="ARBA00023136"/>
    </source>
</evidence>
<dbReference type="Gene3D" id="1.20.1250.20">
    <property type="entry name" value="MFS general substrate transporter like domains"/>
    <property type="match status" value="1"/>
</dbReference>
<keyword evidence="9" id="KW-1185">Reference proteome</keyword>
<feature type="transmembrane region" description="Helical" evidence="6">
    <location>
        <begin position="374"/>
        <end position="392"/>
    </location>
</feature>
<dbReference type="EMBL" id="ML977368">
    <property type="protein sequence ID" value="KAF2105946.1"/>
    <property type="molecule type" value="Genomic_DNA"/>
</dbReference>
<dbReference type="InterPro" id="IPR036259">
    <property type="entry name" value="MFS_trans_sf"/>
</dbReference>
<keyword evidence="4 6" id="KW-1133">Transmembrane helix</keyword>
<evidence type="ECO:0000313" key="9">
    <source>
        <dbReference type="Proteomes" id="UP000799770"/>
    </source>
</evidence>
<feature type="transmembrane region" description="Helical" evidence="6">
    <location>
        <begin position="229"/>
        <end position="250"/>
    </location>
</feature>
<dbReference type="Pfam" id="PF07690">
    <property type="entry name" value="MFS_1"/>
    <property type="match status" value="1"/>
</dbReference>
<evidence type="ECO:0000256" key="1">
    <source>
        <dbReference type="ARBA" id="ARBA00004141"/>
    </source>
</evidence>
<feature type="transmembrane region" description="Helical" evidence="6">
    <location>
        <begin position="270"/>
        <end position="292"/>
    </location>
</feature>
<dbReference type="PANTHER" id="PTHR23504">
    <property type="entry name" value="MAJOR FACILITATOR SUPERFAMILY DOMAIN-CONTAINING PROTEIN 10"/>
    <property type="match status" value="1"/>
</dbReference>
<evidence type="ECO:0000313" key="8">
    <source>
        <dbReference type="EMBL" id="KAF2105946.1"/>
    </source>
</evidence>
<dbReference type="GO" id="GO:0022857">
    <property type="term" value="F:transmembrane transporter activity"/>
    <property type="evidence" value="ECO:0007669"/>
    <property type="project" value="InterPro"/>
</dbReference>
<sequence>MIDHLGVSSDRTAFWTSIIAAVFSLTQCCSTMFWNSVADSFGRKTAVLAGSFLTAVASVAFGFSTNLLTALVTRSLLGFANGDVGVLRVMVAEMVPCEGLQPRAFAILPAVWLVGSSLGPALGGVLVRPHDNFPSLFGKSSLFDVYPYALPGVIGGGTCLLGVTVAFIFLKETSRTLKKSNTKRFYHFCDSVKQQWRQLRGQEYPGILTVDYSNGASDGAMAKKAKLHIAFSTSFLLHSICFDQLVPLYLNQSGHTGQYDNVAHYSTAQVGWILAFAAFMGIIFQASLFPWLSTRLGPLNCLRLSSATFPVVYCLMPLAALSKTPALQKVLIGIVISAKRICELISYPCSITLLSSLGHGEVSIGKLHAYQTSFGALANATGLVLAGLLFTWGQRWGISALPWFITAIGAGVATVPLRQLGKYQK</sequence>
<evidence type="ECO:0000256" key="3">
    <source>
        <dbReference type="ARBA" id="ARBA00022692"/>
    </source>
</evidence>
<reference evidence="8" key="1">
    <citation type="journal article" date="2020" name="Stud. Mycol.">
        <title>101 Dothideomycetes genomes: a test case for predicting lifestyles and emergence of pathogens.</title>
        <authorList>
            <person name="Haridas S."/>
            <person name="Albert R."/>
            <person name="Binder M."/>
            <person name="Bloem J."/>
            <person name="Labutti K."/>
            <person name="Salamov A."/>
            <person name="Andreopoulos B."/>
            <person name="Baker S."/>
            <person name="Barry K."/>
            <person name="Bills G."/>
            <person name="Bluhm B."/>
            <person name="Cannon C."/>
            <person name="Castanera R."/>
            <person name="Culley D."/>
            <person name="Daum C."/>
            <person name="Ezra D."/>
            <person name="Gonzalez J."/>
            <person name="Henrissat B."/>
            <person name="Kuo A."/>
            <person name="Liang C."/>
            <person name="Lipzen A."/>
            <person name="Lutzoni F."/>
            <person name="Magnuson J."/>
            <person name="Mondo S."/>
            <person name="Nolan M."/>
            <person name="Ohm R."/>
            <person name="Pangilinan J."/>
            <person name="Park H.-J."/>
            <person name="Ramirez L."/>
            <person name="Alfaro M."/>
            <person name="Sun H."/>
            <person name="Tritt A."/>
            <person name="Yoshinaga Y."/>
            <person name="Zwiers L.-H."/>
            <person name="Turgeon B."/>
            <person name="Goodwin S."/>
            <person name="Spatafora J."/>
            <person name="Crous P."/>
            <person name="Grigoriev I."/>
        </authorList>
    </citation>
    <scope>NUCLEOTIDE SEQUENCE</scope>
    <source>
        <strain evidence="8">CBS 627.86</strain>
    </source>
</reference>
<feature type="transmembrane region" description="Helical" evidence="6">
    <location>
        <begin position="12"/>
        <end position="34"/>
    </location>
</feature>
<dbReference type="InterPro" id="IPR011701">
    <property type="entry name" value="MFS"/>
</dbReference>
<name>A0A6A5YFQ1_9PLEO</name>
<dbReference type="InterPro" id="IPR020846">
    <property type="entry name" value="MFS_dom"/>
</dbReference>
<dbReference type="PANTHER" id="PTHR23504:SF8">
    <property type="entry name" value="TRANSPORTER, PUTATIVE (AFU_ORTHOLOGUE AFUA_1G03730)-RELATED"/>
    <property type="match status" value="1"/>
</dbReference>
<evidence type="ECO:0000259" key="7">
    <source>
        <dbReference type="PROSITE" id="PS50850"/>
    </source>
</evidence>
<keyword evidence="3 6" id="KW-0812">Transmembrane</keyword>
<protein>
    <submittedName>
        <fullName evidence="8">Major facilitator superfamily domain-containing protein</fullName>
    </submittedName>
</protein>
<feature type="transmembrane region" description="Helical" evidence="6">
    <location>
        <begin position="398"/>
        <end position="417"/>
    </location>
</feature>
<organism evidence="8 9">
    <name type="scientific">Lophiotrema nucula</name>
    <dbReference type="NCBI Taxonomy" id="690887"/>
    <lineage>
        <taxon>Eukaryota</taxon>
        <taxon>Fungi</taxon>
        <taxon>Dikarya</taxon>
        <taxon>Ascomycota</taxon>
        <taxon>Pezizomycotina</taxon>
        <taxon>Dothideomycetes</taxon>
        <taxon>Pleosporomycetidae</taxon>
        <taxon>Pleosporales</taxon>
        <taxon>Lophiotremataceae</taxon>
        <taxon>Lophiotrema</taxon>
    </lineage>
</organism>
<dbReference type="PROSITE" id="PS50850">
    <property type="entry name" value="MFS"/>
    <property type="match status" value="1"/>
</dbReference>
<dbReference type="GO" id="GO:0016020">
    <property type="term" value="C:membrane"/>
    <property type="evidence" value="ECO:0007669"/>
    <property type="project" value="UniProtKB-SubCell"/>
</dbReference>
<dbReference type="SUPFAM" id="SSF103473">
    <property type="entry name" value="MFS general substrate transporter"/>
    <property type="match status" value="1"/>
</dbReference>
<gene>
    <name evidence="8" type="ORF">BDV96DRAFT_675908</name>
</gene>